<proteinExistence type="predicted"/>
<evidence type="ECO:0000313" key="2">
    <source>
        <dbReference type="Proteomes" id="UP001341840"/>
    </source>
</evidence>
<protein>
    <submittedName>
        <fullName evidence="1">Uncharacterized protein</fullName>
    </submittedName>
</protein>
<dbReference type="Proteomes" id="UP001341840">
    <property type="component" value="Unassembled WGS sequence"/>
</dbReference>
<feature type="non-terminal residue" evidence="1">
    <location>
        <position position="69"/>
    </location>
</feature>
<dbReference type="EMBL" id="JASCZI010063019">
    <property type="protein sequence ID" value="MED6141000.1"/>
    <property type="molecule type" value="Genomic_DNA"/>
</dbReference>
<gene>
    <name evidence="1" type="ORF">PIB30_099065</name>
</gene>
<organism evidence="1 2">
    <name type="scientific">Stylosanthes scabra</name>
    <dbReference type="NCBI Taxonomy" id="79078"/>
    <lineage>
        <taxon>Eukaryota</taxon>
        <taxon>Viridiplantae</taxon>
        <taxon>Streptophyta</taxon>
        <taxon>Embryophyta</taxon>
        <taxon>Tracheophyta</taxon>
        <taxon>Spermatophyta</taxon>
        <taxon>Magnoliopsida</taxon>
        <taxon>eudicotyledons</taxon>
        <taxon>Gunneridae</taxon>
        <taxon>Pentapetalae</taxon>
        <taxon>rosids</taxon>
        <taxon>fabids</taxon>
        <taxon>Fabales</taxon>
        <taxon>Fabaceae</taxon>
        <taxon>Papilionoideae</taxon>
        <taxon>50 kb inversion clade</taxon>
        <taxon>dalbergioids sensu lato</taxon>
        <taxon>Dalbergieae</taxon>
        <taxon>Pterocarpus clade</taxon>
        <taxon>Stylosanthes</taxon>
    </lineage>
</organism>
<sequence>MLVAAEFPRSTAGDPFFFSLSIRTSPALSASILSVVVHLKLRLLSSGLASSELHKIILGEDTWMERALT</sequence>
<name>A0ABU6SXB8_9FABA</name>
<reference evidence="1 2" key="1">
    <citation type="journal article" date="2023" name="Plants (Basel)">
        <title>Bridging the Gap: Combining Genomics and Transcriptomics Approaches to Understand Stylosanthes scabra, an Orphan Legume from the Brazilian Caatinga.</title>
        <authorList>
            <person name="Ferreira-Neto J.R.C."/>
            <person name="da Silva M.D."/>
            <person name="Binneck E."/>
            <person name="de Melo N.F."/>
            <person name="da Silva R.H."/>
            <person name="de Melo A.L.T.M."/>
            <person name="Pandolfi V."/>
            <person name="Bustamante F.O."/>
            <person name="Brasileiro-Vidal A.C."/>
            <person name="Benko-Iseppon A.M."/>
        </authorList>
    </citation>
    <scope>NUCLEOTIDE SEQUENCE [LARGE SCALE GENOMIC DNA]</scope>
    <source>
        <tissue evidence="1">Leaves</tissue>
    </source>
</reference>
<comment type="caution">
    <text evidence="1">The sequence shown here is derived from an EMBL/GenBank/DDBJ whole genome shotgun (WGS) entry which is preliminary data.</text>
</comment>
<evidence type="ECO:0000313" key="1">
    <source>
        <dbReference type="EMBL" id="MED6141000.1"/>
    </source>
</evidence>
<accession>A0ABU6SXB8</accession>
<keyword evidence="2" id="KW-1185">Reference proteome</keyword>